<gene>
    <name evidence="1" type="ORF">VNO77_18917</name>
</gene>
<comment type="caution">
    <text evidence="1">The sequence shown here is derived from an EMBL/GenBank/DDBJ whole genome shotgun (WGS) entry which is preliminary data.</text>
</comment>
<dbReference type="AlphaFoldDB" id="A0AAN9LLT1"/>
<proteinExistence type="predicted"/>
<protein>
    <submittedName>
        <fullName evidence="1">Uncharacterized protein</fullName>
    </submittedName>
</protein>
<keyword evidence="2" id="KW-1185">Reference proteome</keyword>
<name>A0AAN9LLT1_CANGL</name>
<dbReference type="Proteomes" id="UP001367508">
    <property type="component" value="Unassembled WGS sequence"/>
</dbReference>
<evidence type="ECO:0000313" key="2">
    <source>
        <dbReference type="Proteomes" id="UP001367508"/>
    </source>
</evidence>
<organism evidence="1 2">
    <name type="scientific">Canavalia gladiata</name>
    <name type="common">Sword bean</name>
    <name type="synonym">Dolichos gladiatus</name>
    <dbReference type="NCBI Taxonomy" id="3824"/>
    <lineage>
        <taxon>Eukaryota</taxon>
        <taxon>Viridiplantae</taxon>
        <taxon>Streptophyta</taxon>
        <taxon>Embryophyta</taxon>
        <taxon>Tracheophyta</taxon>
        <taxon>Spermatophyta</taxon>
        <taxon>Magnoliopsida</taxon>
        <taxon>eudicotyledons</taxon>
        <taxon>Gunneridae</taxon>
        <taxon>Pentapetalae</taxon>
        <taxon>rosids</taxon>
        <taxon>fabids</taxon>
        <taxon>Fabales</taxon>
        <taxon>Fabaceae</taxon>
        <taxon>Papilionoideae</taxon>
        <taxon>50 kb inversion clade</taxon>
        <taxon>NPAAA clade</taxon>
        <taxon>indigoferoid/millettioid clade</taxon>
        <taxon>Phaseoleae</taxon>
        <taxon>Canavalia</taxon>
    </lineage>
</organism>
<dbReference type="EMBL" id="JAYMYQ010000004">
    <property type="protein sequence ID" value="KAK7338311.1"/>
    <property type="molecule type" value="Genomic_DNA"/>
</dbReference>
<reference evidence="1 2" key="1">
    <citation type="submission" date="2024-01" db="EMBL/GenBank/DDBJ databases">
        <title>The genomes of 5 underutilized Papilionoideae crops provide insights into root nodulation and disease resistanc.</title>
        <authorList>
            <person name="Jiang F."/>
        </authorList>
    </citation>
    <scope>NUCLEOTIDE SEQUENCE [LARGE SCALE GENOMIC DNA]</scope>
    <source>
        <strain evidence="1">LVBAO_FW01</strain>
        <tissue evidence="1">Leaves</tissue>
    </source>
</reference>
<sequence length="85" mass="9499">MKESTPYLDIVRVHGGVSYVTQQRRCGDGSGKAPIPSAEPTYAYWDQHPGHPQRAFNGPMQVAYTSQKHPLKLVKCFKDPNESLV</sequence>
<evidence type="ECO:0000313" key="1">
    <source>
        <dbReference type="EMBL" id="KAK7338311.1"/>
    </source>
</evidence>
<accession>A0AAN9LLT1</accession>